<dbReference type="InterPro" id="IPR039910">
    <property type="entry name" value="D15-like"/>
</dbReference>
<comment type="subcellular location">
    <subcellularLocation>
        <location evidence="1">Membrane</location>
    </subcellularLocation>
</comment>
<dbReference type="Pfam" id="PF01103">
    <property type="entry name" value="Omp85"/>
    <property type="match status" value="1"/>
</dbReference>
<keyword evidence="2" id="KW-0812">Transmembrane</keyword>
<evidence type="ECO:0000256" key="2">
    <source>
        <dbReference type="ARBA" id="ARBA00022452"/>
    </source>
</evidence>
<feature type="domain" description="POTRA" evidence="5">
    <location>
        <begin position="198"/>
        <end position="272"/>
    </location>
</feature>
<gene>
    <name evidence="6" type="ordered locus">Dshi_3381</name>
</gene>
<evidence type="ECO:0000256" key="1">
    <source>
        <dbReference type="ARBA" id="ARBA00004370"/>
    </source>
</evidence>
<dbReference type="GO" id="GO:0019867">
    <property type="term" value="C:outer membrane"/>
    <property type="evidence" value="ECO:0007669"/>
    <property type="project" value="InterPro"/>
</dbReference>
<feature type="chain" id="PRO_5002722952" description="POTRA domain-containing protein" evidence="4">
    <location>
        <begin position="27"/>
        <end position="594"/>
    </location>
</feature>
<reference evidence="7" key="1">
    <citation type="journal article" date="2010" name="ISME J.">
        <title>The complete genome sequence of the algal symbiont Dinoroseobacter shibae: a hitchhiker's guide to life in the sea.</title>
        <authorList>
            <person name="Wagner-Dobler I."/>
            <person name="Ballhausen B."/>
            <person name="Berger M."/>
            <person name="Brinkhoff T."/>
            <person name="Buchholz I."/>
            <person name="Bunk B."/>
            <person name="Cypionka H."/>
            <person name="Daniel R."/>
            <person name="Drepper T."/>
            <person name="Gerdts G."/>
            <person name="Hahnke S."/>
            <person name="Han C."/>
            <person name="Jahn D."/>
            <person name="Kalhoefer D."/>
            <person name="Kiss H."/>
            <person name="Klenk H.P."/>
            <person name="Kyrpides N."/>
            <person name="Liebl W."/>
            <person name="Liesegang H."/>
            <person name="Meincke L."/>
            <person name="Pati A."/>
            <person name="Petersen J."/>
            <person name="Piekarski T."/>
            <person name="Pommerenke C."/>
            <person name="Pradella S."/>
            <person name="Pukall R."/>
            <person name="Rabus R."/>
            <person name="Stackebrandt E."/>
            <person name="Thole S."/>
            <person name="Thompson L."/>
            <person name="Tielen P."/>
            <person name="Tomasch J."/>
            <person name="von Jan M."/>
            <person name="Wanphrut N."/>
            <person name="Wichels A."/>
            <person name="Zech H."/>
            <person name="Simon M."/>
        </authorList>
    </citation>
    <scope>NUCLEOTIDE SEQUENCE [LARGE SCALE GENOMIC DNA]</scope>
    <source>
        <strain evidence="7">DSM 16493 / NCIMB 14021 / DFL 12</strain>
    </source>
</reference>
<dbReference type="InterPro" id="IPR010827">
    <property type="entry name" value="BamA/TamA_POTRA"/>
</dbReference>
<proteinExistence type="predicted"/>
<dbReference type="InterPro" id="IPR000184">
    <property type="entry name" value="Bac_surfAg_D15"/>
</dbReference>
<protein>
    <recommendedName>
        <fullName evidence="5">POTRA domain-containing protein</fullName>
    </recommendedName>
</protein>
<feature type="signal peptide" evidence="4">
    <location>
        <begin position="1"/>
        <end position="26"/>
    </location>
</feature>
<accession>A8LNM0</accession>
<dbReference type="eggNOG" id="COG0729">
    <property type="taxonomic scope" value="Bacteria"/>
</dbReference>
<keyword evidence="3" id="KW-0472">Membrane</keyword>
<keyword evidence="2" id="KW-1134">Transmembrane beta strand</keyword>
<dbReference type="KEGG" id="dsh:Dshi_3381"/>
<keyword evidence="4" id="KW-0732">Signal</keyword>
<keyword evidence="7" id="KW-1185">Reference proteome</keyword>
<dbReference type="STRING" id="398580.Dshi_3381"/>
<dbReference type="PANTHER" id="PTHR12815:SF42">
    <property type="entry name" value="BACTERIAL SURFACE ANTIGEN (D15) DOMAIN-CONTAINING PROTEIN"/>
    <property type="match status" value="1"/>
</dbReference>
<sequence length="594" mass="64394">MLGADFRPYKVIFPIMTALFLTPATAQELVISAPEEIEDALRASSLTRVALAEETTTSQDIVAAAKADYRRFVSALYAKGYYSATVSIEIDGREVSSLSPFETPAQVATISVAVDPGPLFRFGRAEVTPLAPDTELPDEFQTGEPALSGLISQAARAAVQGWRDQGHAKVAVAGQSVTANHADAELDVTVTLDTGPRLTFGNLEITGNEDVRTERVEAMIGFEPGMQFSDDNLDTIQRRVQRTGAFRFALVKEAEVANPDDTIDILVEVQEEQKRRLGFGGEIGSSDGVSLTAFWFHRNLLGGAERLRFDVALSREIEDNAELEYLVGTSFVKPSVFAPEGDFRTSISISREASESFREDIFEFNIGFDYRLTEDLFTYGGLRLTTTRTDLRPEKRDFLIVGAPFGLVYDNREITTDAREGIYAKAELFPFLGQRDADDGARLTVDARYYRSFAEESLTLAARGQLGSVFNARSGAVPESFLFLSGGGGTVRGQPFESLGVDRNGTVGSGEGFAGLSLEARYRLTDTIGAVGFFDYGFITEGDVFTGSGKSHSGAGLGLRYDTPVGPIRLDIAAPVGGDTDDGVQFYFGLGQSF</sequence>
<evidence type="ECO:0000313" key="6">
    <source>
        <dbReference type="EMBL" id="ABV95114.1"/>
    </source>
</evidence>
<dbReference type="PROSITE" id="PS51779">
    <property type="entry name" value="POTRA"/>
    <property type="match status" value="1"/>
</dbReference>
<dbReference type="Gene3D" id="3.10.20.310">
    <property type="entry name" value="membrane protein fhac"/>
    <property type="match status" value="1"/>
</dbReference>
<dbReference type="AlphaFoldDB" id="A8LNM0"/>
<evidence type="ECO:0000256" key="3">
    <source>
        <dbReference type="ARBA" id="ARBA00023136"/>
    </source>
</evidence>
<dbReference type="Gene3D" id="2.40.160.50">
    <property type="entry name" value="membrane protein fhac: a member of the omp85/tpsb transporter family"/>
    <property type="match status" value="1"/>
</dbReference>
<dbReference type="OrthoDB" id="9769707at2"/>
<dbReference type="Proteomes" id="UP000006833">
    <property type="component" value="Chromosome"/>
</dbReference>
<evidence type="ECO:0000313" key="7">
    <source>
        <dbReference type="Proteomes" id="UP000006833"/>
    </source>
</evidence>
<dbReference type="HOGENOM" id="CLU_018618_0_1_5"/>
<evidence type="ECO:0000256" key="4">
    <source>
        <dbReference type="SAM" id="SignalP"/>
    </source>
</evidence>
<organism evidence="6 7">
    <name type="scientific">Dinoroseobacter shibae (strain DSM 16493 / NCIMB 14021 / DFL 12)</name>
    <dbReference type="NCBI Taxonomy" id="398580"/>
    <lineage>
        <taxon>Bacteria</taxon>
        <taxon>Pseudomonadati</taxon>
        <taxon>Pseudomonadota</taxon>
        <taxon>Alphaproteobacteria</taxon>
        <taxon>Rhodobacterales</taxon>
        <taxon>Roseobacteraceae</taxon>
        <taxon>Dinoroseobacter</taxon>
    </lineage>
</organism>
<dbReference type="EMBL" id="CP000830">
    <property type="protein sequence ID" value="ABV95114.1"/>
    <property type="molecule type" value="Genomic_DNA"/>
</dbReference>
<dbReference type="PANTHER" id="PTHR12815">
    <property type="entry name" value="SORTING AND ASSEMBLY MACHINERY SAMM50 PROTEIN FAMILY MEMBER"/>
    <property type="match status" value="1"/>
</dbReference>
<evidence type="ECO:0000259" key="5">
    <source>
        <dbReference type="PROSITE" id="PS51779"/>
    </source>
</evidence>
<dbReference type="InterPro" id="IPR034746">
    <property type="entry name" value="POTRA"/>
</dbReference>
<name>A8LNM0_DINSH</name>
<dbReference type="Pfam" id="PF07244">
    <property type="entry name" value="POTRA"/>
    <property type="match status" value="1"/>
</dbReference>